<dbReference type="AlphaFoldDB" id="A0A5B9PBP2"/>
<dbReference type="InterPro" id="IPR001343">
    <property type="entry name" value="Hemolysn_Ca-bd"/>
</dbReference>
<dbReference type="PRINTS" id="PR00313">
    <property type="entry name" value="CABNDNGRPT"/>
</dbReference>
<comment type="subcellular location">
    <subcellularLocation>
        <location evidence="1">Secreted</location>
    </subcellularLocation>
</comment>
<dbReference type="PANTHER" id="PTHR38340:SF1">
    <property type="entry name" value="S-LAYER PROTEIN"/>
    <property type="match status" value="1"/>
</dbReference>
<organism evidence="3 4">
    <name type="scientific">Mariniblastus fucicola</name>
    <dbReference type="NCBI Taxonomy" id="980251"/>
    <lineage>
        <taxon>Bacteria</taxon>
        <taxon>Pseudomonadati</taxon>
        <taxon>Planctomycetota</taxon>
        <taxon>Planctomycetia</taxon>
        <taxon>Pirellulales</taxon>
        <taxon>Pirellulaceae</taxon>
        <taxon>Mariniblastus</taxon>
    </lineage>
</organism>
<dbReference type="GO" id="GO:0005509">
    <property type="term" value="F:calcium ion binding"/>
    <property type="evidence" value="ECO:0007669"/>
    <property type="project" value="InterPro"/>
</dbReference>
<dbReference type="RefSeq" id="WP_075084658.1">
    <property type="nucleotide sequence ID" value="NZ_CP042912.1"/>
</dbReference>
<keyword evidence="2" id="KW-0964">Secreted</keyword>
<evidence type="ECO:0000256" key="1">
    <source>
        <dbReference type="ARBA" id="ARBA00004613"/>
    </source>
</evidence>
<dbReference type="Proteomes" id="UP000322214">
    <property type="component" value="Chromosome"/>
</dbReference>
<evidence type="ECO:0000313" key="3">
    <source>
        <dbReference type="EMBL" id="QEG24127.1"/>
    </source>
</evidence>
<dbReference type="SUPFAM" id="SSF51120">
    <property type="entry name" value="beta-Roll"/>
    <property type="match status" value="2"/>
</dbReference>
<protein>
    <submittedName>
        <fullName evidence="3">Bifunctional hemolysin/adenylate cyclase</fullName>
    </submittedName>
</protein>
<sequence length="580" mass="62406">MGNQSRRITNRRRRSGISTRGYSVLENRRLLAVSVTLEGSVLTIVGDGVANDVLVEDNPVDNTYDVTLDFEVTETPVASFPQASVDSIEFTGRSGDDIMRNSTSLPMLAYGNAGDDTFFGGQGIDRIFAGNGADILFGSDGEDILNGNDGHDAIYGGDGNDLINGGPTNDSIFGGAGDDVIYGERGDDVIFAGDGNDTVFAFTGEDTIYGDGGDDLLYGQAGDDTIFGGDGADRLRGNPGADDLDGEEGNDFVKGDQDDDIMEGGDGNDTMHGWTGNDRMTGGAGNDLMYGQDGDDYMNGNDGNDVVRGGNDNDRLYGDAGSDIVRGDAGLDGMAGGIGAGVDRLFGNDGADRFLTESTDLIMDEVGEDAVLIYENSDSDWTDAEIELMDTALEVMHHRTLSTLLLTDSMTSDNLTFTKVAEIAGTAFGSNTLSDNGGVFTRSIQFEEFDEEGLFDKSDFMTSVYVQIARNWNTSQQFQQLGLMGSPTSFEDFMALSTWTPESNGDPGIFFELSNDGQWYYDSSSEFTFSNDDSDPEDNPCEDFATTWEYYFDRYSSGSSPIGMQDKYDFFDALMTFGDS</sequence>
<keyword evidence="4" id="KW-1185">Reference proteome</keyword>
<dbReference type="GO" id="GO:0005576">
    <property type="term" value="C:extracellular region"/>
    <property type="evidence" value="ECO:0007669"/>
    <property type="project" value="UniProtKB-SubCell"/>
</dbReference>
<dbReference type="Gene3D" id="2.150.10.10">
    <property type="entry name" value="Serralysin-like metalloprotease, C-terminal"/>
    <property type="match status" value="4"/>
</dbReference>
<dbReference type="InterPro" id="IPR011049">
    <property type="entry name" value="Serralysin-like_metalloprot_C"/>
</dbReference>
<dbReference type="Pfam" id="PF00353">
    <property type="entry name" value="HemolysinCabind"/>
    <property type="match status" value="6"/>
</dbReference>
<evidence type="ECO:0000313" key="4">
    <source>
        <dbReference type="Proteomes" id="UP000322214"/>
    </source>
</evidence>
<gene>
    <name evidence="3" type="primary">cya_7</name>
    <name evidence="3" type="ORF">MFFC18_40430</name>
</gene>
<dbReference type="PANTHER" id="PTHR38340">
    <property type="entry name" value="S-LAYER PROTEIN"/>
    <property type="match status" value="1"/>
</dbReference>
<accession>A0A5B9PBP2</accession>
<dbReference type="KEGG" id="mff:MFFC18_40430"/>
<reference evidence="3 4" key="1">
    <citation type="submission" date="2019-08" db="EMBL/GenBank/DDBJ databases">
        <title>Deep-cultivation of Planctomycetes and their phenomic and genomic characterization uncovers novel biology.</title>
        <authorList>
            <person name="Wiegand S."/>
            <person name="Jogler M."/>
            <person name="Boedeker C."/>
            <person name="Pinto D."/>
            <person name="Vollmers J."/>
            <person name="Rivas-Marin E."/>
            <person name="Kohn T."/>
            <person name="Peeters S.H."/>
            <person name="Heuer A."/>
            <person name="Rast P."/>
            <person name="Oberbeckmann S."/>
            <person name="Bunk B."/>
            <person name="Jeske O."/>
            <person name="Meyerdierks A."/>
            <person name="Storesund J.E."/>
            <person name="Kallscheuer N."/>
            <person name="Luecker S."/>
            <person name="Lage O.M."/>
            <person name="Pohl T."/>
            <person name="Merkel B.J."/>
            <person name="Hornburger P."/>
            <person name="Mueller R.-W."/>
            <person name="Bruemmer F."/>
            <person name="Labrenz M."/>
            <person name="Spormann A.M."/>
            <person name="Op den Camp H."/>
            <person name="Overmann J."/>
            <person name="Amann R."/>
            <person name="Jetten M.S.M."/>
            <person name="Mascher T."/>
            <person name="Medema M.H."/>
            <person name="Devos D.P."/>
            <person name="Kaster A.-K."/>
            <person name="Ovreas L."/>
            <person name="Rohde M."/>
            <person name="Galperin M.Y."/>
            <person name="Jogler C."/>
        </authorList>
    </citation>
    <scope>NUCLEOTIDE SEQUENCE [LARGE SCALE GENOMIC DNA]</scope>
    <source>
        <strain evidence="3 4">FC18</strain>
    </source>
</reference>
<dbReference type="OrthoDB" id="280194at2"/>
<dbReference type="EMBL" id="CP042912">
    <property type="protein sequence ID" value="QEG24127.1"/>
    <property type="molecule type" value="Genomic_DNA"/>
</dbReference>
<name>A0A5B9PBP2_9BACT</name>
<proteinExistence type="predicted"/>
<evidence type="ECO:0000256" key="2">
    <source>
        <dbReference type="ARBA" id="ARBA00022525"/>
    </source>
</evidence>
<dbReference type="InterPro" id="IPR050557">
    <property type="entry name" value="RTX_toxin/Mannuronan_C5-epim"/>
</dbReference>
<dbReference type="STRING" id="980251.GCA_001642875_02233"/>